<evidence type="ECO:0000313" key="1">
    <source>
        <dbReference type="EMBL" id="MBI6183463.1"/>
    </source>
</evidence>
<name>A0ABS0U177_SERPR</name>
<dbReference type="EMBL" id="JAEHSL010000036">
    <property type="protein sequence ID" value="MBI6183463.1"/>
    <property type="molecule type" value="Genomic_DNA"/>
</dbReference>
<protein>
    <submittedName>
        <fullName evidence="1">Uncharacterized protein</fullName>
    </submittedName>
</protein>
<sequence length="138" mass="14655">MNEQKTLDVAGAKVTLNPTMTPSEKLIQAGNREVTVTDVLGRVIVLKKPDPLSGLDFLKAAGAGADGINMLYLSEVAHLKYVASIDGDVVVTPGTDGELRALYKRLGEEGNLASARAVAEHFIGQQAAEESLHEIKKS</sequence>
<comment type="caution">
    <text evidence="1">The sequence shown here is derived from an EMBL/GenBank/DDBJ whole genome shotgun (WGS) entry which is preliminary data.</text>
</comment>
<reference evidence="1 2" key="1">
    <citation type="submission" date="2020-12" db="EMBL/GenBank/DDBJ databases">
        <title>Enhanced detection system for hospital associated transmission using whole genome sequencing surveillance.</title>
        <authorList>
            <person name="Harrison L.H."/>
            <person name="Van Tyne D."/>
            <person name="Marsh J.W."/>
            <person name="Griffith M.P."/>
            <person name="Snyder D.J."/>
            <person name="Cooper V.S."/>
            <person name="Mustapha M."/>
        </authorList>
    </citation>
    <scope>NUCLEOTIDE SEQUENCE [LARGE SCALE GENOMIC DNA]</scope>
    <source>
        <strain evidence="1 2">SER00238</strain>
    </source>
</reference>
<keyword evidence="2" id="KW-1185">Reference proteome</keyword>
<gene>
    <name evidence="1" type="ORF">JEQ07_24090</name>
</gene>
<proteinExistence type="predicted"/>
<evidence type="ECO:0000313" key="2">
    <source>
        <dbReference type="Proteomes" id="UP000639004"/>
    </source>
</evidence>
<dbReference type="RefSeq" id="WP_198642654.1">
    <property type="nucleotide sequence ID" value="NZ_JAEHSL010000036.1"/>
</dbReference>
<accession>A0ABS0U177</accession>
<organism evidence="1 2">
    <name type="scientific">Serratia proteamaculans</name>
    <dbReference type="NCBI Taxonomy" id="28151"/>
    <lineage>
        <taxon>Bacteria</taxon>
        <taxon>Pseudomonadati</taxon>
        <taxon>Pseudomonadota</taxon>
        <taxon>Gammaproteobacteria</taxon>
        <taxon>Enterobacterales</taxon>
        <taxon>Yersiniaceae</taxon>
        <taxon>Serratia</taxon>
    </lineage>
</organism>
<dbReference type="Proteomes" id="UP000639004">
    <property type="component" value="Unassembled WGS sequence"/>
</dbReference>